<evidence type="ECO:0000313" key="1">
    <source>
        <dbReference type="EMBL" id="PRW65341.1"/>
    </source>
</evidence>
<name>A0A2T0H1U7_ACTMO</name>
<dbReference type="EMBL" id="PVSR01000001">
    <property type="protein sequence ID" value="PRW65341.1"/>
    <property type="molecule type" value="Genomic_DNA"/>
</dbReference>
<dbReference type="RefSeq" id="WP_106112199.1">
    <property type="nucleotide sequence ID" value="NZ_PVSR01000001.1"/>
</dbReference>
<gene>
    <name evidence="1" type="ORF">CEP50_02205</name>
</gene>
<dbReference type="AlphaFoldDB" id="A0A2T0H1U7"/>
<sequence length="60" mass="6815">MLVVVEVLASLELGVCFQDRLGQLLQQVTVFDRIHRRGETPSTPPQLLSGRTFQAAWLHR</sequence>
<evidence type="ECO:0000313" key="2">
    <source>
        <dbReference type="Proteomes" id="UP000239352"/>
    </source>
</evidence>
<proteinExistence type="predicted"/>
<reference evidence="1 2" key="1">
    <citation type="submission" date="2018-03" db="EMBL/GenBank/DDBJ databases">
        <title>Actinopolyspora mortivallis from Sahara, screening for active biomolecules.</title>
        <authorList>
            <person name="Selama O."/>
            <person name="Wellington E.M.H."/>
            <person name="Hacene H."/>
        </authorList>
    </citation>
    <scope>NUCLEOTIDE SEQUENCE [LARGE SCALE GENOMIC DNA]</scope>
    <source>
        <strain evidence="1 2">M5A</strain>
    </source>
</reference>
<dbReference type="InParanoid" id="A0A2T0H1U7"/>
<organism evidence="1 2">
    <name type="scientific">Actinopolyspora mortivallis</name>
    <dbReference type="NCBI Taxonomy" id="33906"/>
    <lineage>
        <taxon>Bacteria</taxon>
        <taxon>Bacillati</taxon>
        <taxon>Actinomycetota</taxon>
        <taxon>Actinomycetes</taxon>
        <taxon>Actinopolysporales</taxon>
        <taxon>Actinopolysporaceae</taxon>
        <taxon>Actinopolyspora</taxon>
    </lineage>
</organism>
<keyword evidence="2" id="KW-1185">Reference proteome</keyword>
<dbReference type="Proteomes" id="UP000239352">
    <property type="component" value="Unassembled WGS sequence"/>
</dbReference>
<accession>A0A2T0H1U7</accession>
<protein>
    <submittedName>
        <fullName evidence="1">Uncharacterized protein</fullName>
    </submittedName>
</protein>
<comment type="caution">
    <text evidence="1">The sequence shown here is derived from an EMBL/GenBank/DDBJ whole genome shotgun (WGS) entry which is preliminary data.</text>
</comment>